<name>A0A7Z0WNM9_9PSEU</name>
<dbReference type="Proteomes" id="UP000185696">
    <property type="component" value="Unassembled WGS sequence"/>
</dbReference>
<dbReference type="InterPro" id="IPR002575">
    <property type="entry name" value="Aminoglycoside_PTrfase"/>
</dbReference>
<dbReference type="AlphaFoldDB" id="A0A7Z0WNM9"/>
<dbReference type="GO" id="GO:0016740">
    <property type="term" value="F:transferase activity"/>
    <property type="evidence" value="ECO:0007669"/>
    <property type="project" value="UniProtKB-KW"/>
</dbReference>
<dbReference type="OrthoDB" id="3680308at2"/>
<evidence type="ECO:0000313" key="3">
    <source>
        <dbReference type="Proteomes" id="UP000185696"/>
    </source>
</evidence>
<dbReference type="EMBL" id="MSIF01000004">
    <property type="protein sequence ID" value="OLF11738.1"/>
    <property type="molecule type" value="Genomic_DNA"/>
</dbReference>
<evidence type="ECO:0000313" key="2">
    <source>
        <dbReference type="EMBL" id="OLF11738.1"/>
    </source>
</evidence>
<dbReference type="InterPro" id="IPR011009">
    <property type="entry name" value="Kinase-like_dom_sf"/>
</dbReference>
<keyword evidence="2" id="KW-0808">Transferase</keyword>
<gene>
    <name evidence="2" type="ORF">BLA60_10815</name>
</gene>
<organism evidence="2 3">
    <name type="scientific">Actinophytocola xinjiangensis</name>
    <dbReference type="NCBI Taxonomy" id="485602"/>
    <lineage>
        <taxon>Bacteria</taxon>
        <taxon>Bacillati</taxon>
        <taxon>Actinomycetota</taxon>
        <taxon>Actinomycetes</taxon>
        <taxon>Pseudonocardiales</taxon>
        <taxon>Pseudonocardiaceae</taxon>
    </lineage>
</organism>
<reference evidence="2 3" key="1">
    <citation type="submission" date="2016-12" db="EMBL/GenBank/DDBJ databases">
        <title>The draft genome sequence of Actinophytocola xinjiangensis.</title>
        <authorList>
            <person name="Wang W."/>
            <person name="Yuan L."/>
        </authorList>
    </citation>
    <scope>NUCLEOTIDE SEQUENCE [LARGE SCALE GENOMIC DNA]</scope>
    <source>
        <strain evidence="2 3">CGMCC 4.4663</strain>
    </source>
</reference>
<dbReference type="Pfam" id="PF01636">
    <property type="entry name" value="APH"/>
    <property type="match status" value="1"/>
</dbReference>
<feature type="domain" description="Aminoglycoside phosphotransferase" evidence="1">
    <location>
        <begin position="112"/>
        <end position="215"/>
    </location>
</feature>
<accession>A0A7Z0WNM9</accession>
<comment type="caution">
    <text evidence="2">The sequence shown here is derived from an EMBL/GenBank/DDBJ whole genome shotgun (WGS) entry which is preliminary data.</text>
</comment>
<sequence>MRNNLDRTAHHFDVALTGEPVFGWRLRSISAPAVGADGDRWLRVVSQEPEWASGEHWTGTADADAVTGLRKPQVIDIYEWSDGRRQRAELMTHLSGERCSPTDALRDQVELPAQWWTDLRSAVATLASTPTERVNADQEKVTRRVRERFGDVDTTVTQWSTVHGDLHWANLLRPRFGLVDWELWGVGPAGLDEATLYCYSLLVPSVAERVHAEFAEALDTPSGRVAQLYVLARLFRRIDGDEYPDLFGPLTNHANGLLGG</sequence>
<dbReference type="SUPFAM" id="SSF56112">
    <property type="entry name" value="Protein kinase-like (PK-like)"/>
    <property type="match status" value="1"/>
</dbReference>
<evidence type="ECO:0000259" key="1">
    <source>
        <dbReference type="Pfam" id="PF01636"/>
    </source>
</evidence>
<keyword evidence="3" id="KW-1185">Reference proteome</keyword>
<protein>
    <submittedName>
        <fullName evidence="2">Aminoglycoside phosphotransferase</fullName>
    </submittedName>
</protein>
<dbReference type="Gene3D" id="3.90.1200.10">
    <property type="match status" value="1"/>
</dbReference>
<proteinExistence type="predicted"/>